<evidence type="ECO:0000313" key="1">
    <source>
        <dbReference type="EMBL" id="KIJ58244.1"/>
    </source>
</evidence>
<name>A0A0C9UZ05_9AGAM</name>
<accession>A0A0C9UZ05</accession>
<keyword evidence="2" id="KW-1185">Reference proteome</keyword>
<protein>
    <submittedName>
        <fullName evidence="1">Uncharacterized protein</fullName>
    </submittedName>
</protein>
<organism evidence="1 2">
    <name type="scientific">Hydnomerulius pinastri MD-312</name>
    <dbReference type="NCBI Taxonomy" id="994086"/>
    <lineage>
        <taxon>Eukaryota</taxon>
        <taxon>Fungi</taxon>
        <taxon>Dikarya</taxon>
        <taxon>Basidiomycota</taxon>
        <taxon>Agaricomycotina</taxon>
        <taxon>Agaricomycetes</taxon>
        <taxon>Agaricomycetidae</taxon>
        <taxon>Boletales</taxon>
        <taxon>Boletales incertae sedis</taxon>
        <taxon>Leucogyrophana</taxon>
    </lineage>
</organism>
<gene>
    <name evidence="1" type="ORF">HYDPIDRAFT_103052</name>
</gene>
<evidence type="ECO:0000313" key="2">
    <source>
        <dbReference type="Proteomes" id="UP000053820"/>
    </source>
</evidence>
<dbReference type="OrthoDB" id="3363652at2759"/>
<dbReference type="Proteomes" id="UP000053820">
    <property type="component" value="Unassembled WGS sequence"/>
</dbReference>
<feature type="non-terminal residue" evidence="1">
    <location>
        <position position="141"/>
    </location>
</feature>
<dbReference type="HOGENOM" id="CLU_119163_0_1_1"/>
<dbReference type="EMBL" id="KN839964">
    <property type="protein sequence ID" value="KIJ58244.1"/>
    <property type="molecule type" value="Genomic_DNA"/>
</dbReference>
<dbReference type="Gene3D" id="3.10.10.10">
    <property type="entry name" value="HIV Type 1 Reverse Transcriptase, subunit A, domain 1"/>
    <property type="match status" value="1"/>
</dbReference>
<dbReference type="AlphaFoldDB" id="A0A0C9UZ05"/>
<reference evidence="1 2" key="1">
    <citation type="submission" date="2014-04" db="EMBL/GenBank/DDBJ databases">
        <title>Evolutionary Origins and Diversification of the Mycorrhizal Mutualists.</title>
        <authorList>
            <consortium name="DOE Joint Genome Institute"/>
            <consortium name="Mycorrhizal Genomics Consortium"/>
            <person name="Kohler A."/>
            <person name="Kuo A."/>
            <person name="Nagy L.G."/>
            <person name="Floudas D."/>
            <person name="Copeland A."/>
            <person name="Barry K.W."/>
            <person name="Cichocki N."/>
            <person name="Veneault-Fourrey C."/>
            <person name="LaButti K."/>
            <person name="Lindquist E.A."/>
            <person name="Lipzen A."/>
            <person name="Lundell T."/>
            <person name="Morin E."/>
            <person name="Murat C."/>
            <person name="Riley R."/>
            <person name="Ohm R."/>
            <person name="Sun H."/>
            <person name="Tunlid A."/>
            <person name="Henrissat B."/>
            <person name="Grigoriev I.V."/>
            <person name="Hibbett D.S."/>
            <person name="Martin F."/>
        </authorList>
    </citation>
    <scope>NUCLEOTIDE SEQUENCE [LARGE SCALE GENOMIC DNA]</scope>
    <source>
        <strain evidence="1 2">MD-312</strain>
    </source>
</reference>
<proteinExistence type="predicted"/>
<sequence>MIEGLLHELPADFPENNSTIFTRLTNPFNPQRVAYIVKTATYGDSLSPEQRKQVEELVAQFADIFAGSLAEVLQVPGTSHKLNIPEGTKFNIRVHQRALTPPQLKFLNERIDEMLKAGIIEPAPPEGVKCCATTVLAQKAH</sequence>